<keyword evidence="1" id="KW-0479">Metal-binding</keyword>
<evidence type="ECO:0000256" key="5">
    <source>
        <dbReference type="PROSITE-ProRule" id="PRU00042"/>
    </source>
</evidence>
<proteinExistence type="predicted"/>
<dbReference type="GeneID" id="108556859"/>
<dbReference type="PROSITE" id="PS00028">
    <property type="entry name" value="ZINC_FINGER_C2H2_1"/>
    <property type="match status" value="4"/>
</dbReference>
<evidence type="ECO:0000256" key="3">
    <source>
        <dbReference type="ARBA" id="ARBA00022771"/>
    </source>
</evidence>
<evidence type="ECO:0000256" key="1">
    <source>
        <dbReference type="ARBA" id="ARBA00022723"/>
    </source>
</evidence>
<protein>
    <submittedName>
        <fullName evidence="8">Zinc finger protein 809-like</fullName>
    </submittedName>
</protein>
<dbReference type="InterPro" id="IPR013087">
    <property type="entry name" value="Znf_C2H2_type"/>
</dbReference>
<evidence type="ECO:0000256" key="4">
    <source>
        <dbReference type="ARBA" id="ARBA00022833"/>
    </source>
</evidence>
<sequence>MECKVENAELIDVKLEVEDEGILQEEIYETEKLFIKEEQFKLDEPSYVNPDVEYVFMDKARYYGCISCNAHFSEQSHLDKHILTHANDKACFKCNHCSKSYIGEENLIKHVKENHSKPRKFKVRYCKFCTARLSDQSLVELHRIQHAKNKAQLNCKMCDKVFKSRESLDMHLSMVHQVNNAYKCQECFKSFRLKSLLKLHKQTVHVPTQVIKY</sequence>
<dbReference type="Proteomes" id="UP000695000">
    <property type="component" value="Unplaced"/>
</dbReference>
<dbReference type="SMART" id="SM00355">
    <property type="entry name" value="ZnF_C2H2"/>
    <property type="match status" value="5"/>
</dbReference>
<keyword evidence="3 5" id="KW-0863">Zinc-finger</keyword>
<dbReference type="Gene3D" id="3.30.160.60">
    <property type="entry name" value="Classic Zinc Finger"/>
    <property type="match status" value="3"/>
</dbReference>
<feature type="domain" description="C2H2-type" evidence="6">
    <location>
        <begin position="63"/>
        <end position="90"/>
    </location>
</feature>
<dbReference type="PANTHER" id="PTHR24379:SF121">
    <property type="entry name" value="C2H2-TYPE DOMAIN-CONTAINING PROTEIN"/>
    <property type="match status" value="1"/>
</dbReference>
<evidence type="ECO:0000313" key="8">
    <source>
        <dbReference type="RefSeq" id="XP_017768629.1"/>
    </source>
</evidence>
<dbReference type="RefSeq" id="XP_017768629.1">
    <property type="nucleotide sequence ID" value="XM_017913140.1"/>
</dbReference>
<reference evidence="8" key="1">
    <citation type="submission" date="2025-08" db="UniProtKB">
        <authorList>
            <consortium name="RefSeq"/>
        </authorList>
    </citation>
    <scope>IDENTIFICATION</scope>
    <source>
        <tissue evidence="8">Whole Larva</tissue>
    </source>
</reference>
<dbReference type="PROSITE" id="PS50157">
    <property type="entry name" value="ZINC_FINGER_C2H2_2"/>
    <property type="match status" value="4"/>
</dbReference>
<evidence type="ECO:0000313" key="7">
    <source>
        <dbReference type="Proteomes" id="UP000695000"/>
    </source>
</evidence>
<keyword evidence="4" id="KW-0862">Zinc</keyword>
<keyword evidence="7" id="KW-1185">Reference proteome</keyword>
<dbReference type="PANTHER" id="PTHR24379">
    <property type="entry name" value="KRAB AND ZINC FINGER DOMAIN-CONTAINING"/>
    <property type="match status" value="1"/>
</dbReference>
<organism evidence="7 8">
    <name type="scientific">Nicrophorus vespilloides</name>
    <name type="common">Boreal carrion beetle</name>
    <dbReference type="NCBI Taxonomy" id="110193"/>
    <lineage>
        <taxon>Eukaryota</taxon>
        <taxon>Metazoa</taxon>
        <taxon>Ecdysozoa</taxon>
        <taxon>Arthropoda</taxon>
        <taxon>Hexapoda</taxon>
        <taxon>Insecta</taxon>
        <taxon>Pterygota</taxon>
        <taxon>Neoptera</taxon>
        <taxon>Endopterygota</taxon>
        <taxon>Coleoptera</taxon>
        <taxon>Polyphaga</taxon>
        <taxon>Staphyliniformia</taxon>
        <taxon>Silphidae</taxon>
        <taxon>Nicrophorinae</taxon>
        <taxon>Nicrophorus</taxon>
    </lineage>
</organism>
<accession>A0ABM1M229</accession>
<gene>
    <name evidence="8" type="primary">LOC108556859</name>
</gene>
<name>A0ABM1M229_NICVS</name>
<keyword evidence="2" id="KW-0677">Repeat</keyword>
<evidence type="ECO:0000256" key="2">
    <source>
        <dbReference type="ARBA" id="ARBA00022737"/>
    </source>
</evidence>
<evidence type="ECO:0000259" key="6">
    <source>
        <dbReference type="PROSITE" id="PS50157"/>
    </source>
</evidence>
<dbReference type="Pfam" id="PF00096">
    <property type="entry name" value="zf-C2H2"/>
    <property type="match status" value="3"/>
</dbReference>
<feature type="domain" description="C2H2-type" evidence="6">
    <location>
        <begin position="153"/>
        <end position="181"/>
    </location>
</feature>
<feature type="domain" description="C2H2-type" evidence="6">
    <location>
        <begin position="92"/>
        <end position="120"/>
    </location>
</feature>
<dbReference type="InterPro" id="IPR036236">
    <property type="entry name" value="Znf_C2H2_sf"/>
</dbReference>
<dbReference type="SUPFAM" id="SSF57667">
    <property type="entry name" value="beta-beta-alpha zinc fingers"/>
    <property type="match status" value="2"/>
</dbReference>
<feature type="domain" description="C2H2-type" evidence="6">
    <location>
        <begin position="182"/>
        <end position="210"/>
    </location>
</feature>